<dbReference type="SUPFAM" id="SSF53474">
    <property type="entry name" value="alpha/beta-Hydrolases"/>
    <property type="match status" value="1"/>
</dbReference>
<evidence type="ECO:0000313" key="3">
    <source>
        <dbReference type="Proteomes" id="UP000316621"/>
    </source>
</evidence>
<dbReference type="PANTHER" id="PTHR46086">
    <property type="entry name" value="ALPHA/BETA-HYDROLASES SUPERFAMILY PROTEIN"/>
    <property type="match status" value="1"/>
</dbReference>
<evidence type="ECO:0000313" key="2">
    <source>
        <dbReference type="EMBL" id="RZC67309.1"/>
    </source>
</evidence>
<gene>
    <name evidence="2" type="ORF">C5167_010987</name>
</gene>
<dbReference type="Gene3D" id="3.40.50.1820">
    <property type="entry name" value="alpha/beta hydrolase"/>
    <property type="match status" value="1"/>
</dbReference>
<dbReference type="Proteomes" id="UP000316621">
    <property type="component" value="Chromosome 6"/>
</dbReference>
<sequence length="482" mass="56152">MVVPLEESSQDYVVLNPHNGGIIDLLRLLLFRDIEKSKFVDCPEGIYDAHFKRRWLIFLSIIVQKILNSVKKPLAWFGMALEMWLNLYCDNGNSLGLLMNILKWKVVIPDPKSARYRSNTAFMDNRIQLDKNLIYGDNRYYAAFSIMAAKLAYENAAFVEETVKDHWKMEFLGFYDYWNEYQELATTQAFMLRDKRSDDIDLTVVSFRGTEMFDSDAWNTDFDISWYEIPNVGRVHGGFMKALGLQKDHGWPKEILHTTSRPEVAYYSIRDKLREILRENKKAKFLVTGHSLGGALAALFPVILAYHGESELLHSLEGVYTFGQPRVGDDKLAEFMETQIHMHNVKLVRYVYGHDMVPRLPYDDKTLMFKHFGTCVYYDRFYKGKIVKEEPNKNYFEMKWFIPKITNSFMEMVRSFHLRHKYGHEYDEGWFLLMFRTIGLAIPGISAHMPQDYVNCTRVGSLETLLPDASAGSRPSQIISLD</sequence>
<organism evidence="2 3">
    <name type="scientific">Papaver somniferum</name>
    <name type="common">Opium poppy</name>
    <dbReference type="NCBI Taxonomy" id="3469"/>
    <lineage>
        <taxon>Eukaryota</taxon>
        <taxon>Viridiplantae</taxon>
        <taxon>Streptophyta</taxon>
        <taxon>Embryophyta</taxon>
        <taxon>Tracheophyta</taxon>
        <taxon>Spermatophyta</taxon>
        <taxon>Magnoliopsida</taxon>
        <taxon>Ranunculales</taxon>
        <taxon>Papaveraceae</taxon>
        <taxon>Papaveroideae</taxon>
        <taxon>Papaver</taxon>
    </lineage>
</organism>
<dbReference type="EMBL" id="CM010720">
    <property type="protein sequence ID" value="RZC67309.1"/>
    <property type="molecule type" value="Genomic_DNA"/>
</dbReference>
<dbReference type="GO" id="GO:0006629">
    <property type="term" value="P:lipid metabolic process"/>
    <property type="evidence" value="ECO:0007669"/>
    <property type="project" value="InterPro"/>
</dbReference>
<dbReference type="AlphaFoldDB" id="A0A4Y7K5W2"/>
<feature type="domain" description="Fungal lipase-type" evidence="1">
    <location>
        <begin position="204"/>
        <end position="363"/>
    </location>
</feature>
<dbReference type="InterPro" id="IPR029058">
    <property type="entry name" value="AB_hydrolase_fold"/>
</dbReference>
<dbReference type="Pfam" id="PF01764">
    <property type="entry name" value="Lipase_3"/>
    <property type="match status" value="1"/>
</dbReference>
<reference evidence="2 3" key="1">
    <citation type="journal article" date="2018" name="Science">
        <title>The opium poppy genome and morphinan production.</title>
        <authorList>
            <person name="Guo L."/>
            <person name="Winzer T."/>
            <person name="Yang X."/>
            <person name="Li Y."/>
            <person name="Ning Z."/>
            <person name="He Z."/>
            <person name="Teodor R."/>
            <person name="Lu Y."/>
            <person name="Bowser T.A."/>
            <person name="Graham I.A."/>
            <person name="Ye K."/>
        </authorList>
    </citation>
    <scope>NUCLEOTIDE SEQUENCE [LARGE SCALE GENOMIC DNA]</scope>
    <source>
        <strain evidence="3">cv. HN1</strain>
        <tissue evidence="2">Leaves</tissue>
    </source>
</reference>
<dbReference type="PANTHER" id="PTHR46086:SF3">
    <property type="entry name" value="TRIACYLGLYCEROL LIPASE OBL1"/>
    <property type="match status" value="1"/>
</dbReference>
<accession>A0A4Y7K5W2</accession>
<dbReference type="CDD" id="cd00519">
    <property type="entry name" value="Lipase_3"/>
    <property type="match status" value="1"/>
</dbReference>
<name>A0A4Y7K5W2_PAPSO</name>
<evidence type="ECO:0000259" key="1">
    <source>
        <dbReference type="Pfam" id="PF01764"/>
    </source>
</evidence>
<dbReference type="OrthoDB" id="438440at2759"/>
<dbReference type="Gramene" id="RZC67309">
    <property type="protein sequence ID" value="RZC67309"/>
    <property type="gene ID" value="C5167_010987"/>
</dbReference>
<dbReference type="InterPro" id="IPR044819">
    <property type="entry name" value="OBL-like"/>
</dbReference>
<dbReference type="OMA" id="FGQYMEN"/>
<protein>
    <recommendedName>
        <fullName evidence="1">Fungal lipase-type domain-containing protein</fullName>
    </recommendedName>
</protein>
<proteinExistence type="predicted"/>
<dbReference type="GO" id="GO:0004806">
    <property type="term" value="F:triacylglycerol lipase activity"/>
    <property type="evidence" value="ECO:0007669"/>
    <property type="project" value="InterPro"/>
</dbReference>
<dbReference type="STRING" id="3469.A0A4Y7K5W2"/>
<dbReference type="InterPro" id="IPR002921">
    <property type="entry name" value="Fungal_lipase-type"/>
</dbReference>
<keyword evidence="3" id="KW-1185">Reference proteome</keyword>